<dbReference type="EMBL" id="JAOWKX010000005">
    <property type="protein sequence ID" value="MCV2885336.1"/>
    <property type="molecule type" value="Genomic_DNA"/>
</dbReference>
<keyword evidence="1" id="KW-0472">Membrane</keyword>
<keyword evidence="1" id="KW-1133">Transmembrane helix</keyword>
<accession>A0ABT3A9J1</accession>
<gene>
    <name evidence="2" type="ORF">OE749_11590</name>
</gene>
<dbReference type="RefSeq" id="WP_263712619.1">
    <property type="nucleotide sequence ID" value="NZ_JAOWKX010000005.1"/>
</dbReference>
<organism evidence="2 3">
    <name type="scientific">Fluctibacter corallii</name>
    <dbReference type="NCBI Taxonomy" id="2984329"/>
    <lineage>
        <taxon>Bacteria</taxon>
        <taxon>Pseudomonadati</taxon>
        <taxon>Pseudomonadota</taxon>
        <taxon>Gammaproteobacteria</taxon>
        <taxon>Alteromonadales</taxon>
        <taxon>Alteromonadaceae</taxon>
        <taxon>Fluctibacter</taxon>
    </lineage>
</organism>
<comment type="caution">
    <text evidence="2">The sequence shown here is derived from an EMBL/GenBank/DDBJ whole genome shotgun (WGS) entry which is preliminary data.</text>
</comment>
<protein>
    <submittedName>
        <fullName evidence="2">Uncharacterized protein</fullName>
    </submittedName>
</protein>
<keyword evidence="1" id="KW-0812">Transmembrane</keyword>
<proteinExistence type="predicted"/>
<evidence type="ECO:0000313" key="3">
    <source>
        <dbReference type="Proteomes" id="UP001652504"/>
    </source>
</evidence>
<reference evidence="2 3" key="1">
    <citation type="submission" date="2022-10" db="EMBL/GenBank/DDBJ databases">
        <title>Aestuariibacter sp. AA17 isolated from Montipora capitata coral fragment.</title>
        <authorList>
            <person name="Emsley S.A."/>
            <person name="Pfannmuller K.M."/>
            <person name="Loughran R.M."/>
            <person name="Shlafstein M."/>
            <person name="Papke E."/>
            <person name="Saw J.H."/>
            <person name="Ushijima B."/>
            <person name="Videau P."/>
        </authorList>
    </citation>
    <scope>NUCLEOTIDE SEQUENCE [LARGE SCALE GENOMIC DNA]</scope>
    <source>
        <strain evidence="2 3">AA17</strain>
    </source>
</reference>
<name>A0ABT3A9J1_9ALTE</name>
<keyword evidence="3" id="KW-1185">Reference proteome</keyword>
<feature type="transmembrane region" description="Helical" evidence="1">
    <location>
        <begin position="37"/>
        <end position="56"/>
    </location>
</feature>
<evidence type="ECO:0000313" key="2">
    <source>
        <dbReference type="EMBL" id="MCV2885336.1"/>
    </source>
</evidence>
<evidence type="ECO:0000256" key="1">
    <source>
        <dbReference type="SAM" id="Phobius"/>
    </source>
</evidence>
<feature type="transmembrane region" description="Helical" evidence="1">
    <location>
        <begin position="12"/>
        <end position="31"/>
    </location>
</feature>
<sequence length="182" mass="20880">MLTTFYEIKPFVGGQVMLAAFFCFMCLWIIIALVQKASIMIAFFSSLAALFFILLYTSIQSRIEAKDKVERGEGVIYYEGVFRFSDEAVCIRKGWENASRCGSTAYSSYINNEFIALFPRPNLVAVEDYCYEAEKRKLQALNGTLVKFTGKWDKAEKINIPDLKEKYHNKFCIYKIEVLASS</sequence>
<dbReference type="Proteomes" id="UP001652504">
    <property type="component" value="Unassembled WGS sequence"/>
</dbReference>